<dbReference type="GO" id="GO:0030036">
    <property type="term" value="P:actin cytoskeleton organization"/>
    <property type="evidence" value="ECO:0007669"/>
    <property type="project" value="TreeGrafter"/>
</dbReference>
<feature type="region of interest" description="Disordered" evidence="3">
    <location>
        <begin position="938"/>
        <end position="971"/>
    </location>
</feature>
<keyword evidence="1" id="KW-0344">Guanine-nucleotide releasing factor</keyword>
<dbReference type="GO" id="GO:0005737">
    <property type="term" value="C:cytoplasm"/>
    <property type="evidence" value="ECO:0007669"/>
    <property type="project" value="UniProtKB-ARBA"/>
</dbReference>
<reference evidence="5" key="1">
    <citation type="journal article" date="2020" name="J Insects Food Feed">
        <title>The yellow mealworm (Tenebrio molitor) genome: a resource for the emerging insects as food and feed industry.</title>
        <authorList>
            <person name="Eriksson T."/>
            <person name="Andere A."/>
            <person name="Kelstrup H."/>
            <person name="Emery V."/>
            <person name="Picard C."/>
        </authorList>
    </citation>
    <scope>NUCLEOTIDE SEQUENCE</scope>
    <source>
        <strain evidence="5">Stoneville</strain>
        <tissue evidence="5">Whole head</tissue>
    </source>
</reference>
<dbReference type="GO" id="GO:0005085">
    <property type="term" value="F:guanyl-nucleotide exchange factor activity"/>
    <property type="evidence" value="ECO:0007669"/>
    <property type="project" value="UniProtKB-KW"/>
</dbReference>
<feature type="compositionally biased region" description="Pro residues" evidence="3">
    <location>
        <begin position="51"/>
        <end position="61"/>
    </location>
</feature>
<keyword evidence="6" id="KW-1185">Reference proteome</keyword>
<dbReference type="Pfam" id="PF00621">
    <property type="entry name" value="RhoGEF"/>
    <property type="match status" value="1"/>
</dbReference>
<feature type="region of interest" description="Disordered" evidence="3">
    <location>
        <begin position="680"/>
        <end position="700"/>
    </location>
</feature>
<dbReference type="InterPro" id="IPR035899">
    <property type="entry name" value="DBL_dom_sf"/>
</dbReference>
<dbReference type="Gene3D" id="2.30.29.30">
    <property type="entry name" value="Pleckstrin-homology domain (PH domain)/Phosphotyrosine-binding domain (PTB)"/>
    <property type="match status" value="1"/>
</dbReference>
<feature type="region of interest" description="Disordered" evidence="3">
    <location>
        <begin position="233"/>
        <end position="275"/>
    </location>
</feature>
<feature type="compositionally biased region" description="Basic and acidic residues" evidence="3">
    <location>
        <begin position="1888"/>
        <end position="1900"/>
    </location>
</feature>
<dbReference type="Gene3D" id="1.20.900.10">
    <property type="entry name" value="Dbl homology (DH) domain"/>
    <property type="match status" value="1"/>
</dbReference>
<dbReference type="PANTHER" id="PTHR12877">
    <property type="entry name" value="RHO GUANINE NUCLEOTIDE EXCHANGE FACTOR"/>
    <property type="match status" value="1"/>
</dbReference>
<evidence type="ECO:0000256" key="3">
    <source>
        <dbReference type="SAM" id="MobiDB-lite"/>
    </source>
</evidence>
<evidence type="ECO:0000313" key="5">
    <source>
        <dbReference type="EMBL" id="KAH0814369.1"/>
    </source>
</evidence>
<feature type="compositionally biased region" description="Acidic residues" evidence="3">
    <location>
        <begin position="195"/>
        <end position="204"/>
    </location>
</feature>
<dbReference type="EMBL" id="JABDTM020024348">
    <property type="protein sequence ID" value="KAH0814369.1"/>
    <property type="molecule type" value="Genomic_DNA"/>
</dbReference>
<feature type="domain" description="DH" evidence="4">
    <location>
        <begin position="1086"/>
        <end position="1273"/>
    </location>
</feature>
<keyword evidence="2" id="KW-0175">Coiled coil</keyword>
<dbReference type="SUPFAM" id="SSF48065">
    <property type="entry name" value="DBL homology domain (DH-domain)"/>
    <property type="match status" value="1"/>
</dbReference>
<reference evidence="5" key="2">
    <citation type="submission" date="2021-08" db="EMBL/GenBank/DDBJ databases">
        <authorList>
            <person name="Eriksson T."/>
        </authorList>
    </citation>
    <scope>NUCLEOTIDE SEQUENCE</scope>
    <source>
        <strain evidence="5">Stoneville</strain>
        <tissue evidence="5">Whole head</tissue>
    </source>
</reference>
<evidence type="ECO:0000256" key="2">
    <source>
        <dbReference type="SAM" id="Coils"/>
    </source>
</evidence>
<dbReference type="Proteomes" id="UP000719412">
    <property type="component" value="Unassembled WGS sequence"/>
</dbReference>
<dbReference type="CDD" id="cd00160">
    <property type="entry name" value="RhoGEF"/>
    <property type="match status" value="1"/>
</dbReference>
<feature type="compositionally biased region" description="Low complexity" evidence="3">
    <location>
        <begin position="2075"/>
        <end position="2086"/>
    </location>
</feature>
<evidence type="ECO:0000313" key="6">
    <source>
        <dbReference type="Proteomes" id="UP000719412"/>
    </source>
</evidence>
<dbReference type="InterPro" id="IPR039919">
    <property type="entry name" value="ARHGEF10/ARHGEF17"/>
</dbReference>
<dbReference type="InterPro" id="IPR000219">
    <property type="entry name" value="DH_dom"/>
</dbReference>
<evidence type="ECO:0000259" key="4">
    <source>
        <dbReference type="PROSITE" id="PS50010"/>
    </source>
</evidence>
<dbReference type="Pfam" id="PF19056">
    <property type="entry name" value="WD40_2"/>
    <property type="match status" value="1"/>
</dbReference>
<organism evidence="5 6">
    <name type="scientific">Tenebrio molitor</name>
    <name type="common">Yellow mealworm beetle</name>
    <dbReference type="NCBI Taxonomy" id="7067"/>
    <lineage>
        <taxon>Eukaryota</taxon>
        <taxon>Metazoa</taxon>
        <taxon>Ecdysozoa</taxon>
        <taxon>Arthropoda</taxon>
        <taxon>Hexapoda</taxon>
        <taxon>Insecta</taxon>
        <taxon>Pterygota</taxon>
        <taxon>Neoptera</taxon>
        <taxon>Endopterygota</taxon>
        <taxon>Coleoptera</taxon>
        <taxon>Polyphaga</taxon>
        <taxon>Cucujiformia</taxon>
        <taxon>Tenebrionidae</taxon>
        <taxon>Tenebrio</taxon>
    </lineage>
</organism>
<feature type="compositionally biased region" description="Low complexity" evidence="3">
    <location>
        <begin position="233"/>
        <end position="249"/>
    </location>
</feature>
<feature type="region of interest" description="Disordered" evidence="3">
    <location>
        <begin position="992"/>
        <end position="1015"/>
    </location>
</feature>
<accession>A0A8J6HGT6</accession>
<feature type="compositionally biased region" description="Basic and acidic residues" evidence="3">
    <location>
        <begin position="1910"/>
        <end position="1922"/>
    </location>
</feature>
<dbReference type="InterPro" id="IPR011047">
    <property type="entry name" value="Quinoprotein_ADH-like_sf"/>
</dbReference>
<name>A0A8J6HGT6_TENMO</name>
<feature type="region of interest" description="Disordered" evidence="3">
    <location>
        <begin position="2073"/>
        <end position="2103"/>
    </location>
</feature>
<dbReference type="PANTHER" id="PTHR12877:SF7">
    <property type="entry name" value="RHO GUANINE NUCLEOTIDE EXCHANGE FACTOR 10-LIKE PROTEIN"/>
    <property type="match status" value="1"/>
</dbReference>
<dbReference type="PROSITE" id="PS50010">
    <property type="entry name" value="DH_2"/>
    <property type="match status" value="1"/>
</dbReference>
<feature type="region of interest" description="Disordered" evidence="3">
    <location>
        <begin position="1883"/>
        <end position="1925"/>
    </location>
</feature>
<comment type="caution">
    <text evidence="5">The sequence shown here is derived from an EMBL/GenBank/DDBJ whole genome shotgun (WGS) entry which is preliminary data.</text>
</comment>
<feature type="coiled-coil region" evidence="2">
    <location>
        <begin position="1253"/>
        <end position="1286"/>
    </location>
</feature>
<dbReference type="InterPro" id="IPR011993">
    <property type="entry name" value="PH-like_dom_sf"/>
</dbReference>
<evidence type="ECO:0000256" key="1">
    <source>
        <dbReference type="ARBA" id="ARBA00022658"/>
    </source>
</evidence>
<dbReference type="SUPFAM" id="SSF50998">
    <property type="entry name" value="Quinoprotein alcohol dehydrogenase-like"/>
    <property type="match status" value="1"/>
</dbReference>
<gene>
    <name evidence="5" type="ORF">GEV33_008421</name>
</gene>
<protein>
    <recommendedName>
        <fullName evidence="4">DH domain-containing protein</fullName>
    </recommendedName>
</protein>
<dbReference type="SMART" id="SM00325">
    <property type="entry name" value="RhoGEF"/>
    <property type="match status" value="1"/>
</dbReference>
<proteinExistence type="predicted"/>
<feature type="compositionally biased region" description="Polar residues" evidence="3">
    <location>
        <begin position="958"/>
        <end position="971"/>
    </location>
</feature>
<feature type="compositionally biased region" description="Low complexity" evidence="3">
    <location>
        <begin position="257"/>
        <end position="272"/>
    </location>
</feature>
<dbReference type="FunFam" id="1.20.900.10:FF:000003">
    <property type="entry name" value="Rho guanine nucleotide exchange factor 10 like"/>
    <property type="match status" value="1"/>
</dbReference>
<feature type="region of interest" description="Disordered" evidence="3">
    <location>
        <begin position="1"/>
        <end position="76"/>
    </location>
</feature>
<feature type="region of interest" description="Disordered" evidence="3">
    <location>
        <begin position="184"/>
        <end position="204"/>
    </location>
</feature>
<dbReference type="SUPFAM" id="SSF50729">
    <property type="entry name" value="PH domain-like"/>
    <property type="match status" value="1"/>
</dbReference>
<sequence>MWRSPRTKRQQCTMEQLNPHPAAHPERTSGLFGRACPPQTPPHVRRAHLQFPPPPNYPPPSTSAMSEEHLLSAPGPSTQHAWDMPNDYSYAYYVPGPPTRHTNVPSRYPGTYREGSYRTRHTFLTRYGTEENIYEEISEVARARLRPQQSIMSINQSLVEEELRRVQSGHRRVLGELNLSIEAMLMPSSSREGSDDTDREGETEDQLADLLTIGPTDELLSPVPLVDLDSGFSGSSSGASYRSAAGSLRRGLERPKSTTSSGPRTSTPTEGTQSKGFWGKKAWKKLTGFPSNISLNKNKVVNHPVRGGLFVVVEAKQRSFDGDVLVTLRPSAPRCRLRPRAPRIMTVQKMETRRVNETEIGRKEWNSRHRWCCAFKTPTNCEIDCDPNKPRPCHSLVRCASSSPHLAICEPTVVFFANLLTFLVKSRSGGSWVERGLTGSPEGCDLSVVSGEMSSAVRFRWTTNPTSKMRDTFWWGSSCLQEGAEFGAGRASGGGFTCNMCRNPPAVERGEGIGGRDFDLDCELIGFGRVQQLAKKTSEPKALQTLQHLPNTHNGPRDLPVAHSCICWRPDAREPDPTWFSGITGRKKSSHCLFVEGPTCSELCSCVHLLPQSSTVIQSSRRCSVACAAMFLARRPLAHLSHPFSVNFDPVMTVHGIISGYITAANPFIVRCNENRVQQTGPEEFSSRSRTASSRSIVGNKADAGGLGGGRVLSCFLFTERSWINMQTKRESRCREQVGTPASRPVPPAKADSDLYGVVGHANMSDSPVVGGFDRALTHTISGAPLRQELCFLQRTIKLRKSVIKVDDKDKRPLKKRGKLPELIKQPWIFVRVRRTDRVQSWNFDRRACSYPSRFSGRSLSKHAKLFCYPPMGTPLVIITGFMANGVVQSLAEYQVLVERPSFFFYYEPRIRSGTWEETPCEHRIAPGTYPIFQRSTEDSWCSGSDPELSSDGESDRSATSNTRANNTQFRNTLNKAKTLCDKFRASGGIGSNHRLSLDGTLPGDASPQNQATQGKLSRWFSIRRGSAHQYDVENADGTKTPPANKMPLLSEVEEENVFNCTAQQRRQVPPALPLPPPNLSPQQLKRRMIVAAIVHSENSYVATLQRLVTDYKKPLEQSSPGILSSSKIATLFHRLPEILQCHTLFRIALAESVRNWDRDEKIGDVFVASFSKAIVLDIYSGFINNFSVAMDLAKMEAKRKSAFADFLKVKQIRSHDRLSFFGLMVKPVQRFPQFILFLQDLLKHTPQGHHDRMSLQLALTQLESLAEMLNERKREAEQYQAFKEMLRHISGKFSARPLSDCNRYLLREDNVMQLEYNQSGMITKAKKRRLLLLNDLVVCVSVAPKPSDDFGASERLNLKWTYPVSDVEIQDSSASPTLSRVLTAGLSKGGSVKSNGSFEGQPPQDANNLCTEMSNLMHDYEIMSRISDLISSLKGSYKDITLEHTRKILHQIQTSIQQKDEEMAWVDSCCLQLAVKSKGKEEVFTFKTDNPSIKKEWITELRLAQLALDPNNSPAWEVPEQEQRPSTKMPLFVKSQCVYKSQHQTEVSKWSPSLGRVQYRSFQVRCGCYYTVNSVKTTRRRHRTQNYLWICTTDGASSHIAVLAQHHQQTGVLKDVTSFSLVETQVTSMEFVKGASPPCPSLASDSVWMGTDSHRLFLYAADEPEKQEEIASVAVSDVITQIKCHCDSVFVALANGTLNVYRRNVVDGSWMLQEPLVLNLGTDAVSSLLPINACLYAACGKKVWVVSGVTGEVQKNFSIQHEHVGNVNLMAHSGIGLWISLKHSSTICLYHTETFKHLQDINIASNVMRVESGVNNNRSQVNVTALLACKGLLWVGTNVGITLTIPLPRLEGVPTISGRVNISYHAHFGPISFLLALQPKTGTNPAKMRDKEEPPKTDIDALEGSFSEKSQDERPKMEKQLSDTSMSSKLRYFTSSPVVVRRRKSKDCDLSRLSKTLPRGFGNGGSIFSTSTTSSQVSGDTCDVYGLYGELMYIKDYEGEENILNDPIYESLRRSDPELAIPNKVSTLDRRLKMKVSRPRSLDLSNWSVDSRSSSLCTSSGSEESMAIRHGIGRSVSRNNSNASRELNGVSESNREKEVGKQNVAATKTLTKGSAVDNARRTVITLMGGRGYVNFRQPCCSADKSKSSFSIRESNRNDAHIVMWELKL</sequence>
<dbReference type="GO" id="GO:0051496">
    <property type="term" value="P:positive regulation of stress fiber assembly"/>
    <property type="evidence" value="ECO:0007669"/>
    <property type="project" value="TreeGrafter"/>
</dbReference>
<dbReference type="Pfam" id="PF19057">
    <property type="entry name" value="PH_19"/>
    <property type="match status" value="1"/>
</dbReference>